<protein>
    <recommendedName>
        <fullName evidence="3">CARDB protein</fullName>
    </recommendedName>
</protein>
<evidence type="ECO:0000313" key="1">
    <source>
        <dbReference type="EMBL" id="SEJ04021.1"/>
    </source>
</evidence>
<proteinExistence type="predicted"/>
<dbReference type="EMBL" id="FNZH01000002">
    <property type="protein sequence ID" value="SEJ04021.1"/>
    <property type="molecule type" value="Genomic_DNA"/>
</dbReference>
<evidence type="ECO:0008006" key="3">
    <source>
        <dbReference type="Google" id="ProtNLM"/>
    </source>
</evidence>
<dbReference type="Proteomes" id="UP000199403">
    <property type="component" value="Unassembled WGS sequence"/>
</dbReference>
<sequence length="156" mass="17509">MAWANGIAAVDYRSARCPVYLSFQTYSNMFLRILSVFLLASPAVWGQEAPLFDLEAAEVYLEAEKEGSRIFRFSVKNAGTVTAPAESYRVFFKVNGKMMSFDTKTDAIEPGQTIVYTAPEKIPARQPGKKLKYRLIIHTKDANASNNKRIGEVILY</sequence>
<keyword evidence="2" id="KW-1185">Reference proteome</keyword>
<evidence type="ECO:0000313" key="2">
    <source>
        <dbReference type="Proteomes" id="UP000199403"/>
    </source>
</evidence>
<organism evidence="1 2">
    <name type="scientific">Cyclobacterium xiamenense</name>
    <dbReference type="NCBI Taxonomy" id="1297121"/>
    <lineage>
        <taxon>Bacteria</taxon>
        <taxon>Pseudomonadati</taxon>
        <taxon>Bacteroidota</taxon>
        <taxon>Cytophagia</taxon>
        <taxon>Cytophagales</taxon>
        <taxon>Cyclobacteriaceae</taxon>
        <taxon>Cyclobacterium</taxon>
    </lineage>
</organism>
<accession>A0A1H6VHE2</accession>
<dbReference type="STRING" id="1416801.SAMN05192553_10278"/>
<dbReference type="AlphaFoldDB" id="A0A1H6VHE2"/>
<gene>
    <name evidence="1" type="ORF">SAMN05192553_10278</name>
</gene>
<reference evidence="2" key="1">
    <citation type="submission" date="2016-10" db="EMBL/GenBank/DDBJ databases">
        <authorList>
            <person name="Varghese N."/>
            <person name="Submissions S."/>
        </authorList>
    </citation>
    <scope>NUCLEOTIDE SEQUENCE [LARGE SCALE GENOMIC DNA]</scope>
    <source>
        <strain evidence="2">IBRC-M 10761</strain>
    </source>
</reference>
<name>A0A1H6VHE2_9BACT</name>